<dbReference type="CDD" id="cd15798">
    <property type="entry name" value="PMEI-like_3"/>
    <property type="match status" value="1"/>
</dbReference>
<evidence type="ECO:0000256" key="3">
    <source>
        <dbReference type="ARBA" id="ARBA00013229"/>
    </source>
</evidence>
<feature type="region of interest" description="Disordered" evidence="6">
    <location>
        <begin position="1"/>
        <end position="31"/>
    </location>
</feature>
<evidence type="ECO:0000256" key="2">
    <source>
        <dbReference type="ARBA" id="ARBA00007786"/>
    </source>
</evidence>
<dbReference type="GO" id="GO:0004857">
    <property type="term" value="F:enzyme inhibitor activity"/>
    <property type="evidence" value="ECO:0007669"/>
    <property type="project" value="InterPro"/>
</dbReference>
<dbReference type="Proteomes" id="UP000594263">
    <property type="component" value="Unplaced"/>
</dbReference>
<feature type="transmembrane region" description="Helical" evidence="7">
    <location>
        <begin position="36"/>
        <end position="57"/>
    </location>
</feature>
<keyword evidence="7" id="KW-0812">Transmembrane</keyword>
<evidence type="ECO:0000259" key="8">
    <source>
        <dbReference type="SMART" id="SM00856"/>
    </source>
</evidence>
<dbReference type="Gramene" id="Kaladp0081s0132.1.v1.1">
    <property type="protein sequence ID" value="Kaladp0081s0132.1.v1.1.CDS.1"/>
    <property type="gene ID" value="Kaladp0081s0132.v1.1"/>
</dbReference>
<dbReference type="SMART" id="SM00856">
    <property type="entry name" value="PMEI"/>
    <property type="match status" value="1"/>
</dbReference>
<evidence type="ECO:0000256" key="7">
    <source>
        <dbReference type="SAM" id="Phobius"/>
    </source>
</evidence>
<feature type="domain" description="Pectinesterase inhibitor" evidence="8">
    <location>
        <begin position="70"/>
        <end position="224"/>
    </location>
</feature>
<evidence type="ECO:0000256" key="4">
    <source>
        <dbReference type="ARBA" id="ARBA00023157"/>
    </source>
</evidence>
<comment type="similarity">
    <text evidence="2">In the C-terminal section; belongs to the pectinesterase family.</text>
</comment>
<protein>
    <recommendedName>
        <fullName evidence="3">pectinesterase</fullName>
        <ecNumber evidence="3">3.1.1.11</ecNumber>
    </recommendedName>
</protein>
<keyword evidence="10" id="KW-1185">Reference proteome</keyword>
<evidence type="ECO:0000256" key="6">
    <source>
        <dbReference type="SAM" id="MobiDB-lite"/>
    </source>
</evidence>
<dbReference type="Pfam" id="PF04043">
    <property type="entry name" value="PMEI"/>
    <property type="match status" value="1"/>
</dbReference>
<dbReference type="Gene3D" id="1.20.140.40">
    <property type="entry name" value="Invertase/pectin methylesterase inhibitor family protein"/>
    <property type="match status" value="1"/>
</dbReference>
<evidence type="ECO:0000313" key="10">
    <source>
        <dbReference type="Proteomes" id="UP000594263"/>
    </source>
</evidence>
<dbReference type="AlphaFoldDB" id="A0A7N0UQX8"/>
<accession>A0A7N0UQX8</accession>
<proteinExistence type="inferred from homology"/>
<sequence length="289" mass="31883">MMKQVKKWVAAGEAPTSSSSSDPNQPPRTSRKTNSILASILASTLLIAFVVTIIGGLRNSYDRVSPQAAASHTIIRATCSSTRFPKLCFETVEADNVTSQKDVIEASLNITIDVVRRNFFAIQKLRARKGLTPREKIAPHDCLETIDETLDKLHKAYVDLELYPSKKSIRDHAEDLKMLLSAAMTNQETCLDGFSHDDADKKVRKALEPDKKHVEKMCSNVLAMITNMTDTDMSGACAAKMENLLESLFQTTVHVSQPLLQTAVRGRTKSLFKTDTCPPTRCLDGPVST</sequence>
<comment type="similarity">
    <text evidence="1">In the N-terminal section; belongs to the PMEI family.</text>
</comment>
<evidence type="ECO:0000256" key="5">
    <source>
        <dbReference type="ARBA" id="ARBA00023180"/>
    </source>
</evidence>
<dbReference type="EnsemblPlants" id="Kaladp0081s0132.1.v1.1">
    <property type="protein sequence ID" value="Kaladp0081s0132.1.v1.1.CDS.1"/>
    <property type="gene ID" value="Kaladp0081s0132.v1.1"/>
</dbReference>
<name>A0A7N0UQX8_KALFE</name>
<organism evidence="9 10">
    <name type="scientific">Kalanchoe fedtschenkoi</name>
    <name type="common">Lavender scallops</name>
    <name type="synonym">South American air plant</name>
    <dbReference type="NCBI Taxonomy" id="63787"/>
    <lineage>
        <taxon>Eukaryota</taxon>
        <taxon>Viridiplantae</taxon>
        <taxon>Streptophyta</taxon>
        <taxon>Embryophyta</taxon>
        <taxon>Tracheophyta</taxon>
        <taxon>Spermatophyta</taxon>
        <taxon>Magnoliopsida</taxon>
        <taxon>eudicotyledons</taxon>
        <taxon>Gunneridae</taxon>
        <taxon>Pentapetalae</taxon>
        <taxon>Saxifragales</taxon>
        <taxon>Crassulaceae</taxon>
        <taxon>Kalanchoe</taxon>
    </lineage>
</organism>
<keyword evidence="7" id="KW-1133">Transmembrane helix</keyword>
<keyword evidence="5" id="KW-0325">Glycoprotein</keyword>
<dbReference type="NCBIfam" id="TIGR01614">
    <property type="entry name" value="PME_inhib"/>
    <property type="match status" value="1"/>
</dbReference>
<dbReference type="EC" id="3.1.1.11" evidence="3"/>
<reference evidence="9" key="1">
    <citation type="submission" date="2021-01" db="UniProtKB">
        <authorList>
            <consortium name="EnsemblPlants"/>
        </authorList>
    </citation>
    <scope>IDENTIFICATION</scope>
</reference>
<dbReference type="GO" id="GO:0030599">
    <property type="term" value="F:pectinesterase activity"/>
    <property type="evidence" value="ECO:0007669"/>
    <property type="project" value="UniProtKB-EC"/>
</dbReference>
<dbReference type="SUPFAM" id="SSF101148">
    <property type="entry name" value="Plant invertase/pectin methylesterase inhibitor"/>
    <property type="match status" value="1"/>
</dbReference>
<dbReference type="InterPro" id="IPR006501">
    <property type="entry name" value="Pectinesterase_inhib_dom"/>
</dbReference>
<evidence type="ECO:0000313" key="9">
    <source>
        <dbReference type="EnsemblPlants" id="Kaladp0081s0132.1.v1.1.CDS.1"/>
    </source>
</evidence>
<dbReference type="FunFam" id="1.20.140.40:FF:000010">
    <property type="entry name" value="Pectinesterase"/>
    <property type="match status" value="1"/>
</dbReference>
<keyword evidence="7" id="KW-0472">Membrane</keyword>
<dbReference type="InterPro" id="IPR035513">
    <property type="entry name" value="Invertase/methylesterase_inhib"/>
</dbReference>
<dbReference type="PANTHER" id="PTHR31707">
    <property type="entry name" value="PECTINESTERASE"/>
    <property type="match status" value="1"/>
</dbReference>
<evidence type="ECO:0000256" key="1">
    <source>
        <dbReference type="ARBA" id="ARBA00006027"/>
    </source>
</evidence>
<keyword evidence="4" id="KW-1015">Disulfide bond</keyword>